<evidence type="ECO:0000313" key="2">
    <source>
        <dbReference type="Proteomes" id="UP000002384"/>
    </source>
</evidence>
<name>B7K922_GLOC7</name>
<organism evidence="1 2">
    <name type="scientific">Gloeothece citriformis (strain PCC 7424)</name>
    <name type="common">Cyanothece sp. (strain PCC 7424)</name>
    <dbReference type="NCBI Taxonomy" id="65393"/>
    <lineage>
        <taxon>Bacteria</taxon>
        <taxon>Bacillati</taxon>
        <taxon>Cyanobacteriota</taxon>
        <taxon>Cyanophyceae</taxon>
        <taxon>Oscillatoriophycideae</taxon>
        <taxon>Chroococcales</taxon>
        <taxon>Aphanothecaceae</taxon>
        <taxon>Gloeothece</taxon>
        <taxon>Gloeothece citriformis</taxon>
    </lineage>
</organism>
<dbReference type="OrthoDB" id="428467at2"/>
<dbReference type="KEGG" id="cyc:PCC7424_4427"/>
<dbReference type="EMBL" id="CP001291">
    <property type="protein sequence ID" value="ACK72791.1"/>
    <property type="molecule type" value="Genomic_DNA"/>
</dbReference>
<protein>
    <submittedName>
        <fullName evidence="1">Uncharacterized protein</fullName>
    </submittedName>
</protein>
<dbReference type="RefSeq" id="WP_015956375.1">
    <property type="nucleotide sequence ID" value="NC_011729.1"/>
</dbReference>
<evidence type="ECO:0000313" key="1">
    <source>
        <dbReference type="EMBL" id="ACK72791.1"/>
    </source>
</evidence>
<accession>B7K922</accession>
<dbReference type="HOGENOM" id="CLU_2805290_0_0_3"/>
<dbReference type="AlphaFoldDB" id="B7K922"/>
<keyword evidence="2" id="KW-1185">Reference proteome</keyword>
<dbReference type="Proteomes" id="UP000002384">
    <property type="component" value="Chromosome"/>
</dbReference>
<proteinExistence type="predicted"/>
<reference evidence="2" key="1">
    <citation type="journal article" date="2011" name="MBio">
        <title>Novel metabolic attributes of the genus Cyanothece, comprising a group of unicellular nitrogen-fixing Cyanobacteria.</title>
        <authorList>
            <person name="Bandyopadhyay A."/>
            <person name="Elvitigala T."/>
            <person name="Welsh E."/>
            <person name="Stockel J."/>
            <person name="Liberton M."/>
            <person name="Min H."/>
            <person name="Sherman L.A."/>
            <person name="Pakrasi H.B."/>
        </authorList>
    </citation>
    <scope>NUCLEOTIDE SEQUENCE [LARGE SCALE GENOMIC DNA]</scope>
    <source>
        <strain evidence="2">PCC 7424</strain>
    </source>
</reference>
<gene>
    <name evidence="1" type="ordered locus">PCC7424_4427</name>
</gene>
<sequence>MLYWGYIAGRSNTSIFQVDELEEATEKLVSYCETNASQPVFAAIEATKQCYLKLSAEEKQKAVSVIG</sequence>